<feature type="signal peptide" evidence="1">
    <location>
        <begin position="1"/>
        <end position="23"/>
    </location>
</feature>
<gene>
    <name evidence="2" type="ORF">MHPYR_560019</name>
</gene>
<feature type="chain" id="PRO_5038590143" description="Lipoprotein" evidence="1">
    <location>
        <begin position="24"/>
        <end position="111"/>
    </location>
</feature>
<evidence type="ECO:0000313" key="2">
    <source>
        <dbReference type="EMBL" id="SBS78373.1"/>
    </source>
</evidence>
<accession>A0A1Y5PI73</accession>
<dbReference type="EMBL" id="FLQS01000052">
    <property type="protein sequence ID" value="SBS78373.1"/>
    <property type="molecule type" value="Genomic_DNA"/>
</dbReference>
<protein>
    <recommendedName>
        <fullName evidence="3">Lipoprotein</fullName>
    </recommendedName>
</protein>
<evidence type="ECO:0000256" key="1">
    <source>
        <dbReference type="SAM" id="SignalP"/>
    </source>
</evidence>
<name>A0A1Y5PI73_9MYCO</name>
<proteinExistence type="predicted"/>
<sequence length="111" mass="11414">MRMRRLGLTVLAAVVVMAGGGCAKAITGTPVATPGEAGKGMVPADLLTTTCREYLTMDVVTRREVIKAIGKSGNQLVAMNPELWAGVAGALCGFVDPSAPVKDVVMGQGIR</sequence>
<dbReference type="PROSITE" id="PS51257">
    <property type="entry name" value="PROKAR_LIPOPROTEIN"/>
    <property type="match status" value="1"/>
</dbReference>
<organism evidence="2">
    <name type="scientific">uncultured Mycobacterium sp</name>
    <dbReference type="NCBI Taxonomy" id="171292"/>
    <lineage>
        <taxon>Bacteria</taxon>
        <taxon>Bacillati</taxon>
        <taxon>Actinomycetota</taxon>
        <taxon>Actinomycetes</taxon>
        <taxon>Mycobacteriales</taxon>
        <taxon>Mycobacteriaceae</taxon>
        <taxon>Mycobacterium</taxon>
        <taxon>environmental samples</taxon>
    </lineage>
</organism>
<evidence type="ECO:0008006" key="3">
    <source>
        <dbReference type="Google" id="ProtNLM"/>
    </source>
</evidence>
<dbReference type="AlphaFoldDB" id="A0A1Y5PI73"/>
<reference evidence="2" key="1">
    <citation type="submission" date="2016-03" db="EMBL/GenBank/DDBJ databases">
        <authorList>
            <person name="Ploux O."/>
        </authorList>
    </citation>
    <scope>NUCLEOTIDE SEQUENCE</scope>
    <source>
        <strain evidence="2">UC10</strain>
    </source>
</reference>
<keyword evidence="1" id="KW-0732">Signal</keyword>